<sequence>MTRRTATIKDVAAAAGVGIATVSRVFSGSGSVSAATRERVLAAARELDYRPSALGRGLKLRRSGGIGLIVPDVTDPFCAELIAGVLACARTLGEHVIVDAAHGDPAREAEIVERLVGQRVDGVIAHPAGTEADWRGAARVCSSVVFAGRALPGFPEIPAVLADDAGGVRSLTEYLAGLGHRRIGFLGEAPRSPAGARETAFRDTLAQLGVPVEEDLVVAARPAGDAAYAAAAGLLQRRDDVTAVLAAGHRLGEAAVLVARELDLRVPADVSIAMVDDVAWAELCDPPLTAVARPGHDIGYRACEMLLREPARRGRGGPVLLPTELVVRGSCGPLRTVRR</sequence>
<dbReference type="SUPFAM" id="SSF47413">
    <property type="entry name" value="lambda repressor-like DNA-binding domains"/>
    <property type="match status" value="1"/>
</dbReference>
<dbReference type="PROSITE" id="PS50932">
    <property type="entry name" value="HTH_LACI_2"/>
    <property type="match status" value="1"/>
</dbReference>
<dbReference type="CDD" id="cd01392">
    <property type="entry name" value="HTH_LacI"/>
    <property type="match status" value="1"/>
</dbReference>
<dbReference type="Gene3D" id="1.10.260.40">
    <property type="entry name" value="lambda repressor-like DNA-binding domains"/>
    <property type="match status" value="1"/>
</dbReference>
<dbReference type="SUPFAM" id="SSF53822">
    <property type="entry name" value="Periplasmic binding protein-like I"/>
    <property type="match status" value="1"/>
</dbReference>
<dbReference type="GO" id="GO:0003700">
    <property type="term" value="F:DNA-binding transcription factor activity"/>
    <property type="evidence" value="ECO:0007669"/>
    <property type="project" value="TreeGrafter"/>
</dbReference>
<protein>
    <submittedName>
        <fullName evidence="6">LacI family transcriptional regulator</fullName>
    </submittedName>
</protein>
<dbReference type="Pfam" id="PF00356">
    <property type="entry name" value="LacI"/>
    <property type="match status" value="1"/>
</dbReference>
<evidence type="ECO:0000256" key="1">
    <source>
        <dbReference type="ARBA" id="ARBA00022491"/>
    </source>
</evidence>
<evidence type="ECO:0000256" key="3">
    <source>
        <dbReference type="ARBA" id="ARBA00023125"/>
    </source>
</evidence>
<dbReference type="InterPro" id="IPR000843">
    <property type="entry name" value="HTH_LacI"/>
</dbReference>
<proteinExistence type="predicted"/>
<evidence type="ECO:0000259" key="5">
    <source>
        <dbReference type="PROSITE" id="PS50932"/>
    </source>
</evidence>
<organism evidence="6 7">
    <name type="scientific">Actinomadura hallensis</name>
    <dbReference type="NCBI Taxonomy" id="337895"/>
    <lineage>
        <taxon>Bacteria</taxon>
        <taxon>Bacillati</taxon>
        <taxon>Actinomycetota</taxon>
        <taxon>Actinomycetes</taxon>
        <taxon>Streptosporangiales</taxon>
        <taxon>Thermomonosporaceae</taxon>
        <taxon>Actinomadura</taxon>
    </lineage>
</organism>
<keyword evidence="1" id="KW-0678">Repressor</keyword>
<dbReference type="Pfam" id="PF13377">
    <property type="entry name" value="Peripla_BP_3"/>
    <property type="match status" value="1"/>
</dbReference>
<reference evidence="6 7" key="1">
    <citation type="submission" date="2019-06" db="EMBL/GenBank/DDBJ databases">
        <title>Sequencing the genomes of 1000 actinobacteria strains.</title>
        <authorList>
            <person name="Klenk H.-P."/>
        </authorList>
    </citation>
    <scope>NUCLEOTIDE SEQUENCE [LARGE SCALE GENOMIC DNA]</scope>
    <source>
        <strain evidence="6 7">DSM 45043</strain>
    </source>
</reference>
<dbReference type="PANTHER" id="PTHR30146:SF148">
    <property type="entry name" value="HTH-TYPE TRANSCRIPTIONAL REPRESSOR PURR-RELATED"/>
    <property type="match status" value="1"/>
</dbReference>
<dbReference type="InterPro" id="IPR046335">
    <property type="entry name" value="LacI/GalR-like_sensor"/>
</dbReference>
<dbReference type="EMBL" id="VFPO01000001">
    <property type="protein sequence ID" value="TQM69328.1"/>
    <property type="molecule type" value="Genomic_DNA"/>
</dbReference>
<dbReference type="GO" id="GO:0000976">
    <property type="term" value="F:transcription cis-regulatory region binding"/>
    <property type="evidence" value="ECO:0007669"/>
    <property type="project" value="TreeGrafter"/>
</dbReference>
<dbReference type="AlphaFoldDB" id="A0A543IFG7"/>
<keyword evidence="4" id="KW-0804">Transcription</keyword>
<dbReference type="RefSeq" id="WP_141969401.1">
    <property type="nucleotide sequence ID" value="NZ_VFPO01000001.1"/>
</dbReference>
<evidence type="ECO:0000313" key="7">
    <source>
        <dbReference type="Proteomes" id="UP000316706"/>
    </source>
</evidence>
<evidence type="ECO:0000256" key="2">
    <source>
        <dbReference type="ARBA" id="ARBA00023015"/>
    </source>
</evidence>
<evidence type="ECO:0000256" key="4">
    <source>
        <dbReference type="ARBA" id="ARBA00023163"/>
    </source>
</evidence>
<dbReference type="PANTHER" id="PTHR30146">
    <property type="entry name" value="LACI-RELATED TRANSCRIPTIONAL REPRESSOR"/>
    <property type="match status" value="1"/>
</dbReference>
<dbReference type="Proteomes" id="UP000316706">
    <property type="component" value="Unassembled WGS sequence"/>
</dbReference>
<keyword evidence="3" id="KW-0238">DNA-binding</keyword>
<gene>
    <name evidence="6" type="ORF">FHX41_3022</name>
</gene>
<feature type="domain" description="HTH lacI-type" evidence="5">
    <location>
        <begin position="6"/>
        <end position="60"/>
    </location>
</feature>
<keyword evidence="2" id="KW-0805">Transcription regulation</keyword>
<dbReference type="Gene3D" id="3.40.50.2300">
    <property type="match status" value="2"/>
</dbReference>
<keyword evidence="7" id="KW-1185">Reference proteome</keyword>
<accession>A0A543IFG7</accession>
<dbReference type="SMART" id="SM00354">
    <property type="entry name" value="HTH_LACI"/>
    <property type="match status" value="1"/>
</dbReference>
<comment type="caution">
    <text evidence="6">The sequence shown here is derived from an EMBL/GenBank/DDBJ whole genome shotgun (WGS) entry which is preliminary data.</text>
</comment>
<evidence type="ECO:0000313" key="6">
    <source>
        <dbReference type="EMBL" id="TQM69328.1"/>
    </source>
</evidence>
<dbReference type="OrthoDB" id="37081at2"/>
<dbReference type="InterPro" id="IPR028082">
    <property type="entry name" value="Peripla_BP_I"/>
</dbReference>
<dbReference type="InterPro" id="IPR010982">
    <property type="entry name" value="Lambda_DNA-bd_dom_sf"/>
</dbReference>
<name>A0A543IFG7_9ACTN</name>